<protein>
    <submittedName>
        <fullName evidence="1">Uncharacterized protein</fullName>
    </submittedName>
</protein>
<evidence type="ECO:0000313" key="2">
    <source>
        <dbReference type="Proteomes" id="UP000254259"/>
    </source>
</evidence>
<reference evidence="1 2" key="1">
    <citation type="submission" date="2018-01" db="EMBL/GenBank/DDBJ databases">
        <authorList>
            <person name="Clerissi C."/>
        </authorList>
    </citation>
    <scope>NUCLEOTIDE SEQUENCE [LARGE SCALE GENOMIC DNA]</scope>
    <source>
        <strain evidence="1">Cupriavidus taiwanensis SWF 66322</strain>
        <plasmid evidence="2">cbm2636_mp</plasmid>
    </source>
</reference>
<gene>
    <name evidence="1" type="ORF">CBM2636_MP10343</name>
</gene>
<proteinExistence type="predicted"/>
<organism evidence="1 2">
    <name type="scientific">Cupriavidus taiwanensis</name>
    <dbReference type="NCBI Taxonomy" id="164546"/>
    <lineage>
        <taxon>Bacteria</taxon>
        <taxon>Pseudomonadati</taxon>
        <taxon>Pseudomonadota</taxon>
        <taxon>Betaproteobacteria</taxon>
        <taxon>Burkholderiales</taxon>
        <taxon>Burkholderiaceae</taxon>
        <taxon>Cupriavidus</taxon>
    </lineage>
</organism>
<dbReference type="Proteomes" id="UP000254259">
    <property type="component" value="Plasmid CBM2636_mp"/>
</dbReference>
<evidence type="ECO:0000313" key="1">
    <source>
        <dbReference type="EMBL" id="SPD66707.1"/>
    </source>
</evidence>
<geneLocation type="plasmid" evidence="2">
    <name>cbm2636_mp</name>
</geneLocation>
<accession>A0A9Q7UY49</accession>
<dbReference type="AlphaFoldDB" id="A0A9Q7UY49"/>
<sequence>MSPSFCARDRAMTSVAPPAAKGTTSLTGFVGHDWANAEEAIMAPMKTKAATRNWGRILIIRVCASEKMACYGCRATRSQAMP</sequence>
<keyword evidence="1" id="KW-0614">Plasmid</keyword>
<name>A0A9Q7UY49_9BURK</name>
<dbReference type="EMBL" id="LT984814">
    <property type="protein sequence ID" value="SPD66707.1"/>
    <property type="molecule type" value="Genomic_DNA"/>
</dbReference>